<protein>
    <submittedName>
        <fullName evidence="1">Uncharacterized protein</fullName>
    </submittedName>
</protein>
<comment type="caution">
    <text evidence="1">The sequence shown here is derived from an EMBL/GenBank/DDBJ whole genome shotgun (WGS) entry which is preliminary data.</text>
</comment>
<name>A0ACC2DXE7_DIPCM</name>
<dbReference type="EMBL" id="CM055095">
    <property type="protein sequence ID" value="KAJ7558864.1"/>
    <property type="molecule type" value="Genomic_DNA"/>
</dbReference>
<gene>
    <name evidence="1" type="ORF">O6H91_04G059300</name>
</gene>
<accession>A0ACC2DXE7</accession>
<organism evidence="1 2">
    <name type="scientific">Diphasiastrum complanatum</name>
    <name type="common">Issler's clubmoss</name>
    <name type="synonym">Lycopodium complanatum</name>
    <dbReference type="NCBI Taxonomy" id="34168"/>
    <lineage>
        <taxon>Eukaryota</taxon>
        <taxon>Viridiplantae</taxon>
        <taxon>Streptophyta</taxon>
        <taxon>Embryophyta</taxon>
        <taxon>Tracheophyta</taxon>
        <taxon>Lycopodiopsida</taxon>
        <taxon>Lycopodiales</taxon>
        <taxon>Lycopodiaceae</taxon>
        <taxon>Lycopodioideae</taxon>
        <taxon>Diphasiastrum</taxon>
    </lineage>
</organism>
<sequence>MPPTVGSSHARTERSFSAEQDTQRTHHESHENGIPSNKQRWRWRGLMWRVKLGVLPPVTAPIEELRRATADGRRRYAEFRRRLLVDPHLMEEGQAPPHDLSLDNPLSLNPDSVWGRFFRNVELERTIDKDLARLYPEHGSYFQGQSCQSMLRRVLLVWSLIHPQCSYRQGMHELLAPFLYVLHVDLERLSHMKGRYEDHFDDGFTRTSLQSFSTDLVEKTIAAGNIYGIDSSSLGAESKLSKTVSEHILQQDIADFFNDVDEFDTDVATVLMGSDMYGAEGELGSLLSARFIEHDAYCMFDALMSGQGGAVAMADYFISSSGAGSPLAVPPVIEASAALYRTLAAADVSLYAHFVELGVEPQFFALRWLRLLFGREFLLEDLLLVWDAIFGASNQVFPMEPGNEHFYGLKHSSRSALIYALAVSMLLYLRPALLAAPDATGCLQKLLNFPQVSDVRSLIENAKLLQPLAEAAAKTPPPPIPRSARLSELSKAGKHTRSGSISPPTSHGHVGVLKSSGLQHQKSSPCSPEILRLALPERYWEERWKSSMLQRALVDESLGKQSEASGTKVGSQQQAARDSDSVSRKEEDATVAADPNSCKNAQDDQQKVNLVHTIRHKEGANVNVDADMVLASNGIPDKGSDVNGSPSSIHMPEEGHCETLGVYESKILSPTAEGGRERMNAVDDDKDDVLANGTDDEVQIMNIDKQNLHLQQSTHISSGPGKLNVNSDQLNIEDTVIGVESSVNDGHLVSRMRITATKENLANIHLPAHSHCKIGDSFAFQDAADVAESEQGSSNYFSMSSTIENPSDKRQSIHAPSEEEILRPVNPGYQTKEVVGSPTCQGITLGMMASSSIPEHLKSRETSRTSAWVCGLDKLNLGERSFISKRETVSTSTLPQRPKYMWNSKSLEGEADSCVNNEITSTSLEKQAGNCTSGQAEQDSNEIEVQRDIPTCCHEHSKHTKESVLSVQLQALGQSMLDHIQILESAVTGRHVVNNDPASDPSAETKGENLANPHRGSKGNVASLVALAELRKISNFLRQL</sequence>
<dbReference type="Proteomes" id="UP001162992">
    <property type="component" value="Chromosome 4"/>
</dbReference>
<reference evidence="2" key="1">
    <citation type="journal article" date="2024" name="Proc. Natl. Acad. Sci. U.S.A.">
        <title>Extraordinary preservation of gene collinearity over three hundred million years revealed in homosporous lycophytes.</title>
        <authorList>
            <person name="Li C."/>
            <person name="Wickell D."/>
            <person name="Kuo L.Y."/>
            <person name="Chen X."/>
            <person name="Nie B."/>
            <person name="Liao X."/>
            <person name="Peng D."/>
            <person name="Ji J."/>
            <person name="Jenkins J."/>
            <person name="Williams M."/>
            <person name="Shu S."/>
            <person name="Plott C."/>
            <person name="Barry K."/>
            <person name="Rajasekar S."/>
            <person name="Grimwood J."/>
            <person name="Han X."/>
            <person name="Sun S."/>
            <person name="Hou Z."/>
            <person name="He W."/>
            <person name="Dai G."/>
            <person name="Sun C."/>
            <person name="Schmutz J."/>
            <person name="Leebens-Mack J.H."/>
            <person name="Li F.W."/>
            <person name="Wang L."/>
        </authorList>
    </citation>
    <scope>NUCLEOTIDE SEQUENCE [LARGE SCALE GENOMIC DNA]</scope>
    <source>
        <strain evidence="2">cv. PW_Plant_1</strain>
    </source>
</reference>
<proteinExistence type="predicted"/>
<evidence type="ECO:0000313" key="2">
    <source>
        <dbReference type="Proteomes" id="UP001162992"/>
    </source>
</evidence>
<keyword evidence="2" id="KW-1185">Reference proteome</keyword>
<evidence type="ECO:0000313" key="1">
    <source>
        <dbReference type="EMBL" id="KAJ7558864.1"/>
    </source>
</evidence>